<comment type="caution">
    <text evidence="2">The sequence shown here is derived from an EMBL/GenBank/DDBJ whole genome shotgun (WGS) entry which is preliminary data.</text>
</comment>
<name>A0A9D2N2F8_9FIRM</name>
<dbReference type="InterPro" id="IPR043737">
    <property type="entry name" value="DUF5682"/>
</dbReference>
<reference evidence="2" key="1">
    <citation type="journal article" date="2021" name="PeerJ">
        <title>Extensive microbial diversity within the chicken gut microbiome revealed by metagenomics and culture.</title>
        <authorList>
            <person name="Gilroy R."/>
            <person name="Ravi A."/>
            <person name="Getino M."/>
            <person name="Pursley I."/>
            <person name="Horton D.L."/>
            <person name="Alikhan N.F."/>
            <person name="Baker D."/>
            <person name="Gharbi K."/>
            <person name="Hall N."/>
            <person name="Watson M."/>
            <person name="Adriaenssens E.M."/>
            <person name="Foster-Nyarko E."/>
            <person name="Jarju S."/>
            <person name="Secka A."/>
            <person name="Antonio M."/>
            <person name="Oren A."/>
            <person name="Chaudhuri R.R."/>
            <person name="La Ragione R."/>
            <person name="Hildebrand F."/>
            <person name="Pallen M.J."/>
        </authorList>
    </citation>
    <scope>NUCLEOTIDE SEQUENCE</scope>
    <source>
        <strain evidence="2">CHK180-15479</strain>
    </source>
</reference>
<feature type="region of interest" description="Disordered" evidence="1">
    <location>
        <begin position="1"/>
        <end position="24"/>
    </location>
</feature>
<dbReference type="EMBL" id="DWWT01000065">
    <property type="protein sequence ID" value="HJC06886.1"/>
    <property type="molecule type" value="Genomic_DNA"/>
</dbReference>
<dbReference type="Proteomes" id="UP000823910">
    <property type="component" value="Unassembled WGS sequence"/>
</dbReference>
<reference evidence="2" key="2">
    <citation type="submission" date="2021-04" db="EMBL/GenBank/DDBJ databases">
        <authorList>
            <person name="Gilroy R."/>
        </authorList>
    </citation>
    <scope>NUCLEOTIDE SEQUENCE</scope>
    <source>
        <strain evidence="2">CHK180-15479</strain>
    </source>
</reference>
<accession>A0A9D2N2F8</accession>
<protein>
    <submittedName>
        <fullName evidence="2">Uncharacterized protein</fullName>
    </submittedName>
</protein>
<sequence length="842" mass="93129">MEQLLRGGEIPAVEKHAAPDPDAFPAGDPVPGPAICPGTEYDLASPILYFPVRHHSPVCAFHLKKAIEAYGPDCILVEGPENAAGLIPVLVHPETKAPAALYYSYKDKEGIVSREKGEYKCYYPFLDYSPELVALREAAERNVPAAFIDLPYREILAAAGENRGVRKEGEKQTYNDDYLLSRSRYLGLLCERAGLRDFEEFWEKYFEMQGLLEDTPRFVHQMLTYCGLSRLHTPRQELEAEGCLLRERYMAERIAAFAGQYKKILAVTGGFHTYGLGELLKKRTDGGLDFQGEPVRLHRGDESLQSVYPMAYSMEAADALNGYASGMQSPGFYQQVWRRLEDGMEPGTAYDGAVLHFLAAAGRRARGKDESISVYDEICALSMARGLASLRGKKSPGLYELRDSALSSFVKGECSLSTDGPLRILSRLTTGEQTGAVCADAARPPLLADFEKQCEAFGLKIHSTAEQECTLAVFSKEKHLRLARFFYQTEFLGCGFAKKKKGSDLVNRRDPNRIREIWIYRWSAQVTAALIDASVSGGTVEEAVRSHLAARFSQCRGSREGAKLLVQSFLMGLFDEQERMGAQFAGILAGDGDFFSLSGGFSYLVMLGELADLYQVRDRMNLEKMIGACFEKILQLLPFMGNTGEEGQDECMECLRSLYQATGKEAYAGLRPVFAGALERMLEKRPINPAIEGAALGILYGCGGQESIAGRIQDTARGYIQGTEEARAGSAAFLRGLFFTARDFVFVSREFIGLIDGLLARLSPEEFMGILPQLRLAFSYFTPMETDRIAGRAAGLHGAAGKDILRRRAVSPEEYAYGQALDAYIERHRQAGMESWEEGESG</sequence>
<evidence type="ECO:0000256" key="1">
    <source>
        <dbReference type="SAM" id="MobiDB-lite"/>
    </source>
</evidence>
<proteinExistence type="predicted"/>
<evidence type="ECO:0000313" key="2">
    <source>
        <dbReference type="EMBL" id="HJC06886.1"/>
    </source>
</evidence>
<dbReference type="Pfam" id="PF18934">
    <property type="entry name" value="DUF5682"/>
    <property type="match status" value="1"/>
</dbReference>
<organism evidence="2 3">
    <name type="scientific">Candidatus Enterocloster excrementipullorum</name>
    <dbReference type="NCBI Taxonomy" id="2838559"/>
    <lineage>
        <taxon>Bacteria</taxon>
        <taxon>Bacillati</taxon>
        <taxon>Bacillota</taxon>
        <taxon>Clostridia</taxon>
        <taxon>Lachnospirales</taxon>
        <taxon>Lachnospiraceae</taxon>
        <taxon>Enterocloster</taxon>
    </lineage>
</organism>
<dbReference type="AlphaFoldDB" id="A0A9D2N2F8"/>
<gene>
    <name evidence="2" type="ORF">H9704_12165</name>
</gene>
<evidence type="ECO:0000313" key="3">
    <source>
        <dbReference type="Proteomes" id="UP000823910"/>
    </source>
</evidence>